<feature type="transmembrane region" description="Helical" evidence="1">
    <location>
        <begin position="57"/>
        <end position="76"/>
    </location>
</feature>
<name>A0A139W8U2_TRICA</name>
<dbReference type="InParanoid" id="A0A139W8U2"/>
<dbReference type="Proteomes" id="UP000007266">
    <property type="component" value="Unassembled WGS sequence"/>
</dbReference>
<evidence type="ECO:0000313" key="3">
    <source>
        <dbReference type="Proteomes" id="UP000007266"/>
    </source>
</evidence>
<sequence>MARKQMHYNVFQFILTVSPDVLLGFHAGGLGRRISRAVFQQSGKNFLLRQEYHLVQWLYQCEIFYGVLYWFGPYYFRMARKQMHYNVFQFILTVSPDVVIN</sequence>
<organism evidence="2 3">
    <name type="scientific">Tribolium castaneum</name>
    <name type="common">Red flour beetle</name>
    <dbReference type="NCBI Taxonomy" id="7070"/>
    <lineage>
        <taxon>Eukaryota</taxon>
        <taxon>Metazoa</taxon>
        <taxon>Ecdysozoa</taxon>
        <taxon>Arthropoda</taxon>
        <taxon>Hexapoda</taxon>
        <taxon>Insecta</taxon>
        <taxon>Pterygota</taxon>
        <taxon>Neoptera</taxon>
        <taxon>Endopterygota</taxon>
        <taxon>Coleoptera</taxon>
        <taxon>Polyphaga</taxon>
        <taxon>Cucujiformia</taxon>
        <taxon>Tenebrionidae</taxon>
        <taxon>Tenebrionidae incertae sedis</taxon>
        <taxon>Tribolium</taxon>
    </lineage>
</organism>
<reference evidence="2 3" key="2">
    <citation type="journal article" date="2010" name="Nucleic Acids Res.">
        <title>BeetleBase in 2010: revisions to provide comprehensive genomic information for Tribolium castaneum.</title>
        <authorList>
            <person name="Kim H.S."/>
            <person name="Murphy T."/>
            <person name="Xia J."/>
            <person name="Caragea D."/>
            <person name="Park Y."/>
            <person name="Beeman R.W."/>
            <person name="Lorenzen M.D."/>
            <person name="Butcher S."/>
            <person name="Manak J.R."/>
            <person name="Brown S.J."/>
        </authorList>
    </citation>
    <scope>NUCLEOTIDE SEQUENCE [LARGE SCALE GENOMIC DNA]</scope>
    <source>
        <strain evidence="2 3">Georgia GA2</strain>
    </source>
</reference>
<accession>A0A139W8U2</accession>
<dbReference type="EMBL" id="KQ972982">
    <property type="protein sequence ID" value="KXZ75699.1"/>
    <property type="molecule type" value="Genomic_DNA"/>
</dbReference>
<gene>
    <name evidence="2" type="primary">AUGUSTUS-3.0.2_31218</name>
    <name evidence="2" type="ORF">TcasGA2_TC031218</name>
</gene>
<evidence type="ECO:0000256" key="1">
    <source>
        <dbReference type="SAM" id="Phobius"/>
    </source>
</evidence>
<keyword evidence="1" id="KW-0812">Transmembrane</keyword>
<dbReference type="AlphaFoldDB" id="A0A139W8U2"/>
<keyword evidence="1" id="KW-0472">Membrane</keyword>
<keyword evidence="3" id="KW-1185">Reference proteome</keyword>
<evidence type="ECO:0000313" key="2">
    <source>
        <dbReference type="EMBL" id="KXZ75699.1"/>
    </source>
</evidence>
<proteinExistence type="predicted"/>
<keyword evidence="1" id="KW-1133">Transmembrane helix</keyword>
<reference evidence="2 3" key="1">
    <citation type="journal article" date="2008" name="Nature">
        <title>The genome of the model beetle and pest Tribolium castaneum.</title>
        <authorList>
            <consortium name="Tribolium Genome Sequencing Consortium"/>
            <person name="Richards S."/>
            <person name="Gibbs R.A."/>
            <person name="Weinstock G.M."/>
            <person name="Brown S.J."/>
            <person name="Denell R."/>
            <person name="Beeman R.W."/>
            <person name="Gibbs R."/>
            <person name="Beeman R.W."/>
            <person name="Brown S.J."/>
            <person name="Bucher G."/>
            <person name="Friedrich M."/>
            <person name="Grimmelikhuijzen C.J."/>
            <person name="Klingler M."/>
            <person name="Lorenzen M."/>
            <person name="Richards S."/>
            <person name="Roth S."/>
            <person name="Schroder R."/>
            <person name="Tautz D."/>
            <person name="Zdobnov E.M."/>
            <person name="Muzny D."/>
            <person name="Gibbs R.A."/>
            <person name="Weinstock G.M."/>
            <person name="Attaway T."/>
            <person name="Bell S."/>
            <person name="Buhay C.J."/>
            <person name="Chandrabose M.N."/>
            <person name="Chavez D."/>
            <person name="Clerk-Blankenburg K.P."/>
            <person name="Cree A."/>
            <person name="Dao M."/>
            <person name="Davis C."/>
            <person name="Chacko J."/>
            <person name="Dinh H."/>
            <person name="Dugan-Rocha S."/>
            <person name="Fowler G."/>
            <person name="Garner T.T."/>
            <person name="Garnes J."/>
            <person name="Gnirke A."/>
            <person name="Hawes A."/>
            <person name="Hernandez J."/>
            <person name="Hines S."/>
            <person name="Holder M."/>
            <person name="Hume J."/>
            <person name="Jhangiani S.N."/>
            <person name="Joshi V."/>
            <person name="Khan Z.M."/>
            <person name="Jackson L."/>
            <person name="Kovar C."/>
            <person name="Kowis A."/>
            <person name="Lee S."/>
            <person name="Lewis L.R."/>
            <person name="Margolis J."/>
            <person name="Morgan M."/>
            <person name="Nazareth L.V."/>
            <person name="Nguyen N."/>
            <person name="Okwuonu G."/>
            <person name="Parker D."/>
            <person name="Richards S."/>
            <person name="Ruiz S.J."/>
            <person name="Santibanez J."/>
            <person name="Savard J."/>
            <person name="Scherer S.E."/>
            <person name="Schneider B."/>
            <person name="Sodergren E."/>
            <person name="Tautz D."/>
            <person name="Vattahil S."/>
            <person name="Villasana D."/>
            <person name="White C.S."/>
            <person name="Wright R."/>
            <person name="Park Y."/>
            <person name="Beeman R.W."/>
            <person name="Lord J."/>
            <person name="Oppert B."/>
            <person name="Lorenzen M."/>
            <person name="Brown S."/>
            <person name="Wang L."/>
            <person name="Savard J."/>
            <person name="Tautz D."/>
            <person name="Richards S."/>
            <person name="Weinstock G."/>
            <person name="Gibbs R.A."/>
            <person name="Liu Y."/>
            <person name="Worley K."/>
            <person name="Weinstock G."/>
            <person name="Elsik C.G."/>
            <person name="Reese J.T."/>
            <person name="Elhaik E."/>
            <person name="Landan G."/>
            <person name="Graur D."/>
            <person name="Arensburger P."/>
            <person name="Atkinson P."/>
            <person name="Beeman R.W."/>
            <person name="Beidler J."/>
            <person name="Brown S.J."/>
            <person name="Demuth J.P."/>
            <person name="Drury D.W."/>
            <person name="Du Y.Z."/>
            <person name="Fujiwara H."/>
            <person name="Lorenzen M."/>
            <person name="Maselli V."/>
            <person name="Osanai M."/>
            <person name="Park Y."/>
            <person name="Robertson H.M."/>
            <person name="Tu Z."/>
            <person name="Wang J.J."/>
            <person name="Wang S."/>
            <person name="Richards S."/>
            <person name="Song H."/>
            <person name="Zhang L."/>
            <person name="Sodergren E."/>
            <person name="Werner D."/>
            <person name="Stanke M."/>
            <person name="Morgenstern B."/>
            <person name="Solovyev V."/>
            <person name="Kosarev P."/>
            <person name="Brown G."/>
            <person name="Chen H.C."/>
            <person name="Ermolaeva O."/>
            <person name="Hlavina W."/>
            <person name="Kapustin Y."/>
            <person name="Kiryutin B."/>
            <person name="Kitts P."/>
            <person name="Maglott D."/>
            <person name="Pruitt K."/>
            <person name="Sapojnikov V."/>
            <person name="Souvorov A."/>
            <person name="Mackey A.J."/>
            <person name="Waterhouse R.M."/>
            <person name="Wyder S."/>
            <person name="Zdobnov E.M."/>
            <person name="Zdobnov E.M."/>
            <person name="Wyder S."/>
            <person name="Kriventseva E.V."/>
            <person name="Kadowaki T."/>
            <person name="Bork P."/>
            <person name="Aranda M."/>
            <person name="Bao R."/>
            <person name="Beermann A."/>
            <person name="Berns N."/>
            <person name="Bolognesi R."/>
            <person name="Bonneton F."/>
            <person name="Bopp D."/>
            <person name="Brown S.J."/>
            <person name="Bucher G."/>
            <person name="Butts T."/>
            <person name="Chaumot A."/>
            <person name="Denell R.E."/>
            <person name="Ferrier D.E."/>
            <person name="Friedrich M."/>
            <person name="Gordon C.M."/>
            <person name="Jindra M."/>
            <person name="Klingler M."/>
            <person name="Lan Q."/>
            <person name="Lattorff H.M."/>
            <person name="Laudet V."/>
            <person name="von Levetsow C."/>
            <person name="Liu Z."/>
            <person name="Lutz R."/>
            <person name="Lynch J.A."/>
            <person name="da Fonseca R.N."/>
            <person name="Posnien N."/>
            <person name="Reuter R."/>
            <person name="Roth S."/>
            <person name="Savard J."/>
            <person name="Schinko J.B."/>
            <person name="Schmitt C."/>
            <person name="Schoppmeier M."/>
            <person name="Schroder R."/>
            <person name="Shippy T.D."/>
            <person name="Simonnet F."/>
            <person name="Marques-Souza H."/>
            <person name="Tautz D."/>
            <person name="Tomoyasu Y."/>
            <person name="Trauner J."/>
            <person name="Van der Zee M."/>
            <person name="Vervoort M."/>
            <person name="Wittkopp N."/>
            <person name="Wimmer E.A."/>
            <person name="Yang X."/>
            <person name="Jones A.K."/>
            <person name="Sattelle D.B."/>
            <person name="Ebert P.R."/>
            <person name="Nelson D."/>
            <person name="Scott J.G."/>
            <person name="Beeman R.W."/>
            <person name="Muthukrishnan S."/>
            <person name="Kramer K.J."/>
            <person name="Arakane Y."/>
            <person name="Beeman R.W."/>
            <person name="Zhu Q."/>
            <person name="Hogenkamp D."/>
            <person name="Dixit R."/>
            <person name="Oppert B."/>
            <person name="Jiang H."/>
            <person name="Zou Z."/>
            <person name="Marshall J."/>
            <person name="Elpidina E."/>
            <person name="Vinokurov K."/>
            <person name="Oppert C."/>
            <person name="Zou Z."/>
            <person name="Evans J."/>
            <person name="Lu Z."/>
            <person name="Zhao P."/>
            <person name="Sumathipala N."/>
            <person name="Altincicek B."/>
            <person name="Vilcinskas A."/>
            <person name="Williams M."/>
            <person name="Hultmark D."/>
            <person name="Hetru C."/>
            <person name="Jiang H."/>
            <person name="Grimmelikhuijzen C.J."/>
            <person name="Hauser F."/>
            <person name="Cazzamali G."/>
            <person name="Williamson M."/>
            <person name="Park Y."/>
            <person name="Li B."/>
            <person name="Tanaka Y."/>
            <person name="Predel R."/>
            <person name="Neupert S."/>
            <person name="Schachtner J."/>
            <person name="Verleyen P."/>
            <person name="Raible F."/>
            <person name="Bork P."/>
            <person name="Friedrich M."/>
            <person name="Walden K.K."/>
            <person name="Robertson H.M."/>
            <person name="Angeli S."/>
            <person name="Foret S."/>
            <person name="Bucher G."/>
            <person name="Schuetz S."/>
            <person name="Maleszka R."/>
            <person name="Wimmer E.A."/>
            <person name="Beeman R.W."/>
            <person name="Lorenzen M."/>
            <person name="Tomoyasu Y."/>
            <person name="Miller S.C."/>
            <person name="Grossmann D."/>
            <person name="Bucher G."/>
        </authorList>
    </citation>
    <scope>NUCLEOTIDE SEQUENCE [LARGE SCALE GENOMIC DNA]</scope>
    <source>
        <strain evidence="2 3">Georgia GA2</strain>
    </source>
</reference>
<protein>
    <submittedName>
        <fullName evidence="2">Uncharacterized protein</fullName>
    </submittedName>
</protein>